<evidence type="ECO:0000313" key="3">
    <source>
        <dbReference type="Proteomes" id="UP000027265"/>
    </source>
</evidence>
<protein>
    <submittedName>
        <fullName evidence="2">Uncharacterized protein</fullName>
    </submittedName>
</protein>
<sequence>MRYPSFPRSGSLLMTAECAVTRIPDTMISSPLVSNTGLTQTCFPGQLWIPLLAPRPKLLSKALTSPTEKSQANSDLRSPDMEERDIQMVSTRQFLKQSSARDPYILITR</sequence>
<dbReference type="EMBL" id="KL197746">
    <property type="protein sequence ID" value="KDQ51652.1"/>
    <property type="molecule type" value="Genomic_DNA"/>
</dbReference>
<feature type="region of interest" description="Disordered" evidence="1">
    <location>
        <begin position="60"/>
        <end position="87"/>
    </location>
</feature>
<keyword evidence="3" id="KW-1185">Reference proteome</keyword>
<dbReference type="InParanoid" id="A0A067PKT7"/>
<reference evidence="3" key="1">
    <citation type="journal article" date="2014" name="Proc. Natl. Acad. Sci. U.S.A.">
        <title>Extensive sampling of basidiomycete genomes demonstrates inadequacy of the white-rot/brown-rot paradigm for wood decay fungi.</title>
        <authorList>
            <person name="Riley R."/>
            <person name="Salamov A.A."/>
            <person name="Brown D.W."/>
            <person name="Nagy L.G."/>
            <person name="Floudas D."/>
            <person name="Held B.W."/>
            <person name="Levasseur A."/>
            <person name="Lombard V."/>
            <person name="Morin E."/>
            <person name="Otillar R."/>
            <person name="Lindquist E.A."/>
            <person name="Sun H."/>
            <person name="LaButti K.M."/>
            <person name="Schmutz J."/>
            <person name="Jabbour D."/>
            <person name="Luo H."/>
            <person name="Baker S.E."/>
            <person name="Pisabarro A.G."/>
            <person name="Walton J.D."/>
            <person name="Blanchette R.A."/>
            <person name="Henrissat B."/>
            <person name="Martin F."/>
            <person name="Cullen D."/>
            <person name="Hibbett D.S."/>
            <person name="Grigoriev I.V."/>
        </authorList>
    </citation>
    <scope>NUCLEOTIDE SEQUENCE [LARGE SCALE GENOMIC DNA]</scope>
    <source>
        <strain evidence="3">MUCL 33604</strain>
    </source>
</reference>
<name>A0A067PKT7_9AGAM</name>
<dbReference type="HOGENOM" id="CLU_2184358_0_0_1"/>
<evidence type="ECO:0000256" key="1">
    <source>
        <dbReference type="SAM" id="MobiDB-lite"/>
    </source>
</evidence>
<gene>
    <name evidence="2" type="ORF">JAAARDRAFT_40873</name>
</gene>
<feature type="compositionally biased region" description="Polar residues" evidence="1">
    <location>
        <begin position="62"/>
        <end position="76"/>
    </location>
</feature>
<proteinExistence type="predicted"/>
<feature type="compositionally biased region" description="Basic and acidic residues" evidence="1">
    <location>
        <begin position="77"/>
        <end position="86"/>
    </location>
</feature>
<dbReference type="AlphaFoldDB" id="A0A067PKT7"/>
<evidence type="ECO:0000313" key="2">
    <source>
        <dbReference type="EMBL" id="KDQ51652.1"/>
    </source>
</evidence>
<accession>A0A067PKT7</accession>
<organism evidence="2 3">
    <name type="scientific">Jaapia argillacea MUCL 33604</name>
    <dbReference type="NCBI Taxonomy" id="933084"/>
    <lineage>
        <taxon>Eukaryota</taxon>
        <taxon>Fungi</taxon>
        <taxon>Dikarya</taxon>
        <taxon>Basidiomycota</taxon>
        <taxon>Agaricomycotina</taxon>
        <taxon>Agaricomycetes</taxon>
        <taxon>Agaricomycetidae</taxon>
        <taxon>Jaapiales</taxon>
        <taxon>Jaapiaceae</taxon>
        <taxon>Jaapia</taxon>
    </lineage>
</organism>
<dbReference type="Proteomes" id="UP000027265">
    <property type="component" value="Unassembled WGS sequence"/>
</dbReference>